<gene>
    <name evidence="1" type="ORF">Pr1d_42460</name>
</gene>
<dbReference type="AlphaFoldDB" id="A0A5B9QCX0"/>
<evidence type="ECO:0000313" key="1">
    <source>
        <dbReference type="EMBL" id="QEG36907.1"/>
    </source>
</evidence>
<name>A0A5B9QCX0_9BACT</name>
<dbReference type="RefSeq" id="WP_148075204.1">
    <property type="nucleotide sequence ID" value="NZ_CP042913.1"/>
</dbReference>
<sequence length="374" mass="41967">MFQTSDLRELVQERQTPFLSFYMPTHAAGREQQQDDIRHKNLIREAETQLKAQSDIDESSNEKLIKQLKSIPQDKNIWGHRSAGLAAFAAPDFFRVYVCPLVMPEQVSVGKCFHLSPLLPLLHANGRYYLLALTKDSAELFEATRYHRTCSDLEIGGPIEIDGAEEALQLHSHLAPTQGKGGVGEALFHGQGAPDDREKTTVVNYFKRQVDPQVSHFLHGNNTPLVLACVDYLAPIYQEANTYPHLLDKHVSGNPQEREEKELLHEAWECLEPRFQKLESLALKRFGDLSSSERTLDDEKAIMEASQNGQVETIFVPIQPNRLSATSSDMAEVSHVIENSVYQTLNHGGEVMSVKQVPTKEDGNPSALAAILRY</sequence>
<dbReference type="KEGG" id="bgok:Pr1d_42460"/>
<dbReference type="InterPro" id="IPR040837">
    <property type="entry name" value="Bact_RF_family7"/>
</dbReference>
<proteinExistence type="predicted"/>
<organism evidence="1 2">
    <name type="scientific">Bythopirellula goksoeyrii</name>
    <dbReference type="NCBI Taxonomy" id="1400387"/>
    <lineage>
        <taxon>Bacteria</taxon>
        <taxon>Pseudomonadati</taxon>
        <taxon>Planctomycetota</taxon>
        <taxon>Planctomycetia</taxon>
        <taxon>Pirellulales</taxon>
        <taxon>Lacipirellulaceae</taxon>
        <taxon>Bythopirellula</taxon>
    </lineage>
</organism>
<dbReference type="Pfam" id="PF18849">
    <property type="entry name" value="baeRF_family7"/>
    <property type="match status" value="1"/>
</dbReference>
<dbReference type="EMBL" id="CP042913">
    <property type="protein sequence ID" value="QEG36907.1"/>
    <property type="molecule type" value="Genomic_DNA"/>
</dbReference>
<accession>A0A5B9QCX0</accession>
<dbReference type="OrthoDB" id="4393931at2"/>
<keyword evidence="2" id="KW-1185">Reference proteome</keyword>
<reference evidence="1 2" key="1">
    <citation type="submission" date="2019-08" db="EMBL/GenBank/DDBJ databases">
        <title>Deep-cultivation of Planctomycetes and their phenomic and genomic characterization uncovers novel biology.</title>
        <authorList>
            <person name="Wiegand S."/>
            <person name="Jogler M."/>
            <person name="Boedeker C."/>
            <person name="Pinto D."/>
            <person name="Vollmers J."/>
            <person name="Rivas-Marin E."/>
            <person name="Kohn T."/>
            <person name="Peeters S.H."/>
            <person name="Heuer A."/>
            <person name="Rast P."/>
            <person name="Oberbeckmann S."/>
            <person name="Bunk B."/>
            <person name="Jeske O."/>
            <person name="Meyerdierks A."/>
            <person name="Storesund J.E."/>
            <person name="Kallscheuer N."/>
            <person name="Luecker S."/>
            <person name="Lage O.M."/>
            <person name="Pohl T."/>
            <person name="Merkel B.J."/>
            <person name="Hornburger P."/>
            <person name="Mueller R.-W."/>
            <person name="Bruemmer F."/>
            <person name="Labrenz M."/>
            <person name="Spormann A.M."/>
            <person name="Op den Camp H."/>
            <person name="Overmann J."/>
            <person name="Amann R."/>
            <person name="Jetten M.S.M."/>
            <person name="Mascher T."/>
            <person name="Medema M.H."/>
            <person name="Devos D.P."/>
            <person name="Kaster A.-K."/>
            <person name="Ovreas L."/>
            <person name="Rohde M."/>
            <person name="Galperin M.Y."/>
            <person name="Jogler C."/>
        </authorList>
    </citation>
    <scope>NUCLEOTIDE SEQUENCE [LARGE SCALE GENOMIC DNA]</scope>
    <source>
        <strain evidence="1 2">Pr1d</strain>
    </source>
</reference>
<protein>
    <submittedName>
        <fullName evidence="1">Uncharacterized protein</fullName>
    </submittedName>
</protein>
<evidence type="ECO:0000313" key="2">
    <source>
        <dbReference type="Proteomes" id="UP000323917"/>
    </source>
</evidence>
<dbReference type="Proteomes" id="UP000323917">
    <property type="component" value="Chromosome"/>
</dbReference>